<dbReference type="PANTHER" id="PTHR21666:SF268">
    <property type="entry name" value="PEPTIDASE M23 DOMAIN-CONTAINING PROTEIN"/>
    <property type="match status" value="1"/>
</dbReference>
<dbReference type="Gene3D" id="2.70.70.10">
    <property type="entry name" value="Glucose Permease (Domain IIA)"/>
    <property type="match status" value="1"/>
</dbReference>
<dbReference type="SUPFAM" id="SSF51261">
    <property type="entry name" value="Duplicated hybrid motif"/>
    <property type="match status" value="1"/>
</dbReference>
<dbReference type="GO" id="GO:0004222">
    <property type="term" value="F:metalloendopeptidase activity"/>
    <property type="evidence" value="ECO:0007669"/>
    <property type="project" value="TreeGrafter"/>
</dbReference>
<accession>A0A1T5IPP7</accession>
<keyword evidence="1" id="KW-0472">Membrane</keyword>
<evidence type="ECO:0000259" key="2">
    <source>
        <dbReference type="Pfam" id="PF01551"/>
    </source>
</evidence>
<feature type="transmembrane region" description="Helical" evidence="1">
    <location>
        <begin position="21"/>
        <end position="43"/>
    </location>
</feature>
<dbReference type="RefSeq" id="WP_170917248.1">
    <property type="nucleotide sequence ID" value="NZ_FUZT01000001.1"/>
</dbReference>
<feature type="domain" description="M23ase beta-sheet core" evidence="2">
    <location>
        <begin position="181"/>
        <end position="276"/>
    </location>
</feature>
<dbReference type="STRING" id="36842.SAMN02194393_00619"/>
<dbReference type="Proteomes" id="UP000190285">
    <property type="component" value="Unassembled WGS sequence"/>
</dbReference>
<sequence length="313" mass="36395">MLRAKFRWMMAKRRNRPIKLKALKIILTMVLIIFLIILMINIIDLNPNKNLTESPKKMYIPYEYLKKAYIKANNEGLSFSKLLTYSANEADFNDEKYTDKVLSRAVKMIKQRKNMTNQQRALYDIYSKIFDDLRVGPIPEKKEIYKWNEIEKKWELKDIKHYSYTSTDDFGASRTYGGDRKHEGNDLIATMGTPIVSMTDGVITRLGWNEYGGKRIGITSNRGTYFYYAHMDRYEEGMKKGKKVKAGDVIGYIGDTGYGPVGTKGKIPSHLHIQIGFKLGKYSNGYTWFNPYDIIKFLDNHRITLVQRIQGND</sequence>
<dbReference type="InterPro" id="IPR011055">
    <property type="entry name" value="Dup_hybrid_motif"/>
</dbReference>
<dbReference type="Pfam" id="PF01551">
    <property type="entry name" value="Peptidase_M23"/>
    <property type="match status" value="1"/>
</dbReference>
<dbReference type="InterPro" id="IPR050570">
    <property type="entry name" value="Cell_wall_metabolism_enzyme"/>
</dbReference>
<evidence type="ECO:0000313" key="4">
    <source>
        <dbReference type="Proteomes" id="UP000190285"/>
    </source>
</evidence>
<dbReference type="InterPro" id="IPR016047">
    <property type="entry name" value="M23ase_b-sheet_dom"/>
</dbReference>
<evidence type="ECO:0000313" key="3">
    <source>
        <dbReference type="EMBL" id="SKC41149.1"/>
    </source>
</evidence>
<keyword evidence="1" id="KW-0812">Transmembrane</keyword>
<protein>
    <submittedName>
        <fullName evidence="3">Membrane proteins related to metalloendopeptidases</fullName>
    </submittedName>
</protein>
<reference evidence="3 4" key="1">
    <citation type="submission" date="2017-02" db="EMBL/GenBank/DDBJ databases">
        <authorList>
            <person name="Peterson S.W."/>
        </authorList>
    </citation>
    <scope>NUCLEOTIDE SEQUENCE [LARGE SCALE GENOMIC DNA]</scope>
    <source>
        <strain evidence="3 4">M1</strain>
    </source>
</reference>
<keyword evidence="1" id="KW-1133">Transmembrane helix</keyword>
<name>A0A1T5IPP7_9FIRM</name>
<keyword evidence="4" id="KW-1185">Reference proteome</keyword>
<evidence type="ECO:0000256" key="1">
    <source>
        <dbReference type="SAM" id="Phobius"/>
    </source>
</evidence>
<dbReference type="EMBL" id="FUZT01000001">
    <property type="protein sequence ID" value="SKC41149.1"/>
    <property type="molecule type" value="Genomic_DNA"/>
</dbReference>
<proteinExistence type="predicted"/>
<dbReference type="AlphaFoldDB" id="A0A1T5IPP7"/>
<dbReference type="CDD" id="cd12797">
    <property type="entry name" value="M23_peptidase"/>
    <property type="match status" value="1"/>
</dbReference>
<dbReference type="PANTHER" id="PTHR21666">
    <property type="entry name" value="PEPTIDASE-RELATED"/>
    <property type="match status" value="1"/>
</dbReference>
<gene>
    <name evidence="3" type="ORF">SAMN02194393_00619</name>
</gene>
<organism evidence="3 4">
    <name type="scientific">Maledivibacter halophilus</name>
    <dbReference type="NCBI Taxonomy" id="36842"/>
    <lineage>
        <taxon>Bacteria</taxon>
        <taxon>Bacillati</taxon>
        <taxon>Bacillota</taxon>
        <taxon>Clostridia</taxon>
        <taxon>Peptostreptococcales</taxon>
        <taxon>Caminicellaceae</taxon>
        <taxon>Maledivibacter</taxon>
    </lineage>
</organism>